<dbReference type="AlphaFoldDB" id="A0A2D4G110"/>
<sequence length="122" mass="14187">MVKLTPLRHHLSEIDQLILQISFWQAEPEKVPWKHDTSNHLKISGRHRSSYQSILTIEIEGKCVGIHFTYLDALHRRLILIKEIKEKVSLSSRVQLYGQCSSLFLSQMSQYCPDISMVVWPA</sequence>
<organism evidence="1">
    <name type="scientific">Micrurus corallinus</name>
    <name type="common">Brazilian coral snake</name>
    <dbReference type="NCBI Taxonomy" id="54390"/>
    <lineage>
        <taxon>Eukaryota</taxon>
        <taxon>Metazoa</taxon>
        <taxon>Chordata</taxon>
        <taxon>Craniata</taxon>
        <taxon>Vertebrata</taxon>
        <taxon>Euteleostomi</taxon>
        <taxon>Lepidosauria</taxon>
        <taxon>Squamata</taxon>
        <taxon>Bifurcata</taxon>
        <taxon>Unidentata</taxon>
        <taxon>Episquamata</taxon>
        <taxon>Toxicofera</taxon>
        <taxon>Serpentes</taxon>
        <taxon>Colubroidea</taxon>
        <taxon>Elapidae</taxon>
        <taxon>Elapinae</taxon>
        <taxon>Micrurus</taxon>
    </lineage>
</organism>
<proteinExistence type="predicted"/>
<reference evidence="1" key="1">
    <citation type="submission" date="2017-07" db="EMBL/GenBank/DDBJ databases">
        <authorList>
            <person name="Mikheyev A."/>
            <person name="Grau M."/>
        </authorList>
    </citation>
    <scope>NUCLEOTIDE SEQUENCE</scope>
    <source>
        <tissue evidence="1">Venom_gland</tissue>
    </source>
</reference>
<name>A0A2D4G110_MICCO</name>
<dbReference type="EMBL" id="IACJ01106975">
    <property type="protein sequence ID" value="LAA53442.1"/>
    <property type="molecule type" value="Transcribed_RNA"/>
</dbReference>
<accession>A0A2D4G110</accession>
<protein>
    <submittedName>
        <fullName evidence="1">Uncharacterized protein</fullName>
    </submittedName>
</protein>
<reference evidence="1" key="2">
    <citation type="submission" date="2017-11" db="EMBL/GenBank/DDBJ databases">
        <title>Coralsnake Venomics: Analyses of Venom Gland Transcriptomes and Proteomes of Six Brazilian Taxa.</title>
        <authorList>
            <person name="Aird S.D."/>
            <person name="Jorge da Silva N."/>
            <person name="Qiu L."/>
            <person name="Villar-Briones A."/>
            <person name="Aparecida-Saddi V."/>
            <person name="Campos-Telles M.P."/>
            <person name="Grau M."/>
            <person name="Mikheyev A.S."/>
        </authorList>
    </citation>
    <scope>NUCLEOTIDE SEQUENCE</scope>
    <source>
        <tissue evidence="1">Venom_gland</tissue>
    </source>
</reference>
<evidence type="ECO:0000313" key="1">
    <source>
        <dbReference type="EMBL" id="LAA53442.1"/>
    </source>
</evidence>